<evidence type="ECO:0000256" key="1">
    <source>
        <dbReference type="SAM" id="Phobius"/>
    </source>
</evidence>
<keyword evidence="1" id="KW-1133">Transmembrane helix</keyword>
<comment type="caution">
    <text evidence="2">The sequence shown here is derived from an EMBL/GenBank/DDBJ whole genome shotgun (WGS) entry which is preliminary data.</text>
</comment>
<dbReference type="EMBL" id="AWEY01000029">
    <property type="protein sequence ID" value="ERK39114.1"/>
    <property type="molecule type" value="Genomic_DNA"/>
</dbReference>
<proteinExistence type="predicted"/>
<feature type="transmembrane region" description="Helical" evidence="1">
    <location>
        <begin position="135"/>
        <end position="157"/>
    </location>
</feature>
<gene>
    <name evidence="2" type="ORF">HMPREF9135_1156</name>
</gene>
<evidence type="ECO:0000313" key="3">
    <source>
        <dbReference type="Proteomes" id="UP000016648"/>
    </source>
</evidence>
<name>U2P5X2_9BACT</name>
<dbReference type="Proteomes" id="UP000016648">
    <property type="component" value="Unassembled WGS sequence"/>
</dbReference>
<protein>
    <recommendedName>
        <fullName evidence="4">Yip1 domain protein</fullName>
    </recommendedName>
</protein>
<feature type="transmembrane region" description="Helical" evidence="1">
    <location>
        <begin position="17"/>
        <end position="38"/>
    </location>
</feature>
<evidence type="ECO:0008006" key="4">
    <source>
        <dbReference type="Google" id="ProtNLM"/>
    </source>
</evidence>
<feature type="transmembrane region" description="Helical" evidence="1">
    <location>
        <begin position="58"/>
        <end position="77"/>
    </location>
</feature>
<dbReference type="AlphaFoldDB" id="U2P5X2"/>
<feature type="transmembrane region" description="Helical" evidence="1">
    <location>
        <begin position="111"/>
        <end position="130"/>
    </location>
</feature>
<keyword evidence="3" id="KW-1185">Reference proteome</keyword>
<keyword evidence="1" id="KW-0812">Transmembrane</keyword>
<reference evidence="2 3" key="1">
    <citation type="submission" date="2013-08" db="EMBL/GenBank/DDBJ databases">
        <authorList>
            <person name="Durkin A.S."/>
            <person name="Haft D.R."/>
            <person name="McCorrison J."/>
            <person name="Torralba M."/>
            <person name="Gillis M."/>
            <person name="Haft D.H."/>
            <person name="Methe B."/>
            <person name="Sutton G."/>
            <person name="Nelson K.E."/>
        </authorList>
    </citation>
    <scope>NUCLEOTIDE SEQUENCE [LARGE SCALE GENOMIC DNA]</scope>
    <source>
        <strain evidence="2 3">F0067</strain>
    </source>
</reference>
<organism evidence="2 3">
    <name type="scientific">Segatella baroniae F0067</name>
    <dbReference type="NCBI Taxonomy" id="1115809"/>
    <lineage>
        <taxon>Bacteria</taxon>
        <taxon>Pseudomonadati</taxon>
        <taxon>Bacteroidota</taxon>
        <taxon>Bacteroidia</taxon>
        <taxon>Bacteroidales</taxon>
        <taxon>Prevotellaceae</taxon>
        <taxon>Segatella</taxon>
    </lineage>
</organism>
<evidence type="ECO:0000313" key="2">
    <source>
        <dbReference type="EMBL" id="ERK39114.1"/>
    </source>
</evidence>
<sequence length="158" mass="18622">MQIVLLNVTELPFSYQLLFKISSTIAALVPLIIFVFLYFTIEIMLNDFFGENIDKKKLIKIIGLSYLPMLIYQYYFWFNILFYCNTDKIKSASEFLSMTFMFDLQLSDFEFINTVCWGFIYLYIIIYLIYHDVNILAVLVSVLFPSVIAALSCYIITY</sequence>
<keyword evidence="1" id="KW-0472">Membrane</keyword>
<accession>U2P5X2</accession>